<dbReference type="GO" id="GO:0005886">
    <property type="term" value="C:plasma membrane"/>
    <property type="evidence" value="ECO:0007669"/>
    <property type="project" value="UniProtKB-SubCell"/>
</dbReference>
<dbReference type="SUPFAM" id="SSF103473">
    <property type="entry name" value="MFS general substrate transporter"/>
    <property type="match status" value="1"/>
</dbReference>
<keyword evidence="5 7" id="KW-1133">Transmembrane helix</keyword>
<evidence type="ECO:0000259" key="8">
    <source>
        <dbReference type="PROSITE" id="PS50850"/>
    </source>
</evidence>
<protein>
    <submittedName>
        <fullName evidence="9">Sugar transporter</fullName>
    </submittedName>
</protein>
<dbReference type="AlphaFoldDB" id="A0A1I5PP62"/>
<dbReference type="InterPro" id="IPR005828">
    <property type="entry name" value="MFS_sugar_transport-like"/>
</dbReference>
<feature type="transmembrane region" description="Helical" evidence="7">
    <location>
        <begin position="49"/>
        <end position="67"/>
    </location>
</feature>
<gene>
    <name evidence="9" type="ORF">SAMN05421854_10527</name>
</gene>
<keyword evidence="2" id="KW-0813">Transport</keyword>
<dbReference type="PANTHER" id="PTHR43045">
    <property type="entry name" value="SHIKIMATE TRANSPORTER"/>
    <property type="match status" value="1"/>
</dbReference>
<dbReference type="Proteomes" id="UP000199137">
    <property type="component" value="Unassembled WGS sequence"/>
</dbReference>
<dbReference type="PANTHER" id="PTHR43045:SF2">
    <property type="entry name" value="INNER MEMBRANE METABOLITE TRANSPORT PROTEIN YHJE"/>
    <property type="match status" value="1"/>
</dbReference>
<dbReference type="Gene3D" id="1.20.1250.20">
    <property type="entry name" value="MFS general substrate transporter like domains"/>
    <property type="match status" value="1"/>
</dbReference>
<keyword evidence="9" id="KW-0762">Sugar transport</keyword>
<dbReference type="InterPro" id="IPR036259">
    <property type="entry name" value="MFS_trans_sf"/>
</dbReference>
<evidence type="ECO:0000256" key="4">
    <source>
        <dbReference type="ARBA" id="ARBA00022692"/>
    </source>
</evidence>
<dbReference type="STRING" id="112413.SAMN05421854_10527"/>
<dbReference type="GO" id="GO:0022857">
    <property type="term" value="F:transmembrane transporter activity"/>
    <property type="evidence" value="ECO:0007669"/>
    <property type="project" value="InterPro"/>
</dbReference>
<feature type="domain" description="Major facilitator superfamily (MFS) profile" evidence="8">
    <location>
        <begin position="1"/>
        <end position="111"/>
    </location>
</feature>
<comment type="subcellular location">
    <subcellularLocation>
        <location evidence="1">Cell membrane</location>
        <topology evidence="1">Multi-pass membrane protein</topology>
    </subcellularLocation>
</comment>
<evidence type="ECO:0000313" key="10">
    <source>
        <dbReference type="Proteomes" id="UP000199137"/>
    </source>
</evidence>
<evidence type="ECO:0000313" key="9">
    <source>
        <dbReference type="EMBL" id="SFP35580.1"/>
    </source>
</evidence>
<evidence type="ECO:0000256" key="1">
    <source>
        <dbReference type="ARBA" id="ARBA00004651"/>
    </source>
</evidence>
<evidence type="ECO:0000256" key="6">
    <source>
        <dbReference type="ARBA" id="ARBA00023136"/>
    </source>
</evidence>
<name>A0A1I5PP62_9PSEU</name>
<accession>A0A1I5PP62</accession>
<dbReference type="Pfam" id="PF00083">
    <property type="entry name" value="Sugar_tr"/>
    <property type="match status" value="1"/>
</dbReference>
<feature type="transmembrane region" description="Helical" evidence="7">
    <location>
        <begin position="12"/>
        <end position="37"/>
    </location>
</feature>
<keyword evidence="4 7" id="KW-0812">Transmembrane</keyword>
<evidence type="ECO:0000256" key="2">
    <source>
        <dbReference type="ARBA" id="ARBA00022448"/>
    </source>
</evidence>
<evidence type="ECO:0000256" key="3">
    <source>
        <dbReference type="ARBA" id="ARBA00022475"/>
    </source>
</evidence>
<keyword evidence="3" id="KW-1003">Cell membrane</keyword>
<evidence type="ECO:0000256" key="5">
    <source>
        <dbReference type="ARBA" id="ARBA00022989"/>
    </source>
</evidence>
<keyword evidence="6 7" id="KW-0472">Membrane</keyword>
<dbReference type="PROSITE" id="PS50850">
    <property type="entry name" value="MFS"/>
    <property type="match status" value="1"/>
</dbReference>
<reference evidence="9 10" key="1">
    <citation type="submission" date="2016-10" db="EMBL/GenBank/DDBJ databases">
        <authorList>
            <person name="de Groot N.N."/>
        </authorList>
    </citation>
    <scope>NUCLEOTIDE SEQUENCE [LARGE SCALE GENOMIC DNA]</scope>
    <source>
        <strain evidence="9 10">DSM 44637</strain>
    </source>
</reference>
<sequence>MFGKVFFPTFSSTAGVLASLGTFAVGFVARPVGAILFGHWGDRISRKSLLVTSLPVMGLSTVAFGLAPDHGTLGIWSPVLPVVLPFVRGIGLGGAVLLSTEYAPPGKRGLC</sequence>
<dbReference type="RefSeq" id="WP_244287225.1">
    <property type="nucleotide sequence ID" value="NZ_FOWC01000005.1"/>
</dbReference>
<proteinExistence type="predicted"/>
<dbReference type="InterPro" id="IPR020846">
    <property type="entry name" value="MFS_dom"/>
</dbReference>
<evidence type="ECO:0000256" key="7">
    <source>
        <dbReference type="SAM" id="Phobius"/>
    </source>
</evidence>
<feature type="transmembrane region" description="Helical" evidence="7">
    <location>
        <begin position="79"/>
        <end position="98"/>
    </location>
</feature>
<organism evidence="9 10">
    <name type="scientific">Amycolatopsis rubida</name>
    <dbReference type="NCBI Taxonomy" id="112413"/>
    <lineage>
        <taxon>Bacteria</taxon>
        <taxon>Bacillati</taxon>
        <taxon>Actinomycetota</taxon>
        <taxon>Actinomycetes</taxon>
        <taxon>Pseudonocardiales</taxon>
        <taxon>Pseudonocardiaceae</taxon>
        <taxon>Amycolatopsis</taxon>
    </lineage>
</organism>
<dbReference type="EMBL" id="FOWC01000005">
    <property type="protein sequence ID" value="SFP35580.1"/>
    <property type="molecule type" value="Genomic_DNA"/>
</dbReference>